<evidence type="ECO:0000256" key="1">
    <source>
        <dbReference type="ARBA" id="ARBA00009458"/>
    </source>
</evidence>
<dbReference type="GO" id="GO:0042981">
    <property type="term" value="P:regulation of apoptotic process"/>
    <property type="evidence" value="ECO:0007669"/>
    <property type="project" value="InterPro"/>
</dbReference>
<dbReference type="Gene3D" id="1.10.437.10">
    <property type="entry name" value="Blc2-like"/>
    <property type="match status" value="1"/>
</dbReference>
<dbReference type="InterPro" id="IPR036834">
    <property type="entry name" value="Bcl-2-like_sf"/>
</dbReference>
<dbReference type="RefSeq" id="XP_009053780.1">
    <property type="nucleotide sequence ID" value="XM_009055532.1"/>
</dbReference>
<dbReference type="CTD" id="20251857"/>
<feature type="non-terminal residue" evidence="5">
    <location>
        <position position="174"/>
    </location>
</feature>
<accession>V4ANS9</accession>
<dbReference type="GeneID" id="20251857"/>
<dbReference type="PRINTS" id="PR01862">
    <property type="entry name" value="BCL2FAMILY"/>
</dbReference>
<comment type="similarity">
    <text evidence="1">Belongs to the Bcl-2 family.</text>
</comment>
<dbReference type="PROSITE" id="PS50062">
    <property type="entry name" value="BCL2_FAMILY"/>
    <property type="match status" value="1"/>
</dbReference>
<dbReference type="Pfam" id="PF00452">
    <property type="entry name" value="Bcl-2"/>
    <property type="match status" value="1"/>
</dbReference>
<gene>
    <name evidence="5" type="ORF">LOTGIDRAFT_68260</name>
</gene>
<dbReference type="AlphaFoldDB" id="V4ANS9"/>
<dbReference type="GO" id="GO:0097192">
    <property type="term" value="P:extrinsic apoptotic signaling pathway in absence of ligand"/>
    <property type="evidence" value="ECO:0007669"/>
    <property type="project" value="TreeGrafter"/>
</dbReference>
<dbReference type="SUPFAM" id="SSF56854">
    <property type="entry name" value="Bcl-2 inhibitors of programmed cell death"/>
    <property type="match status" value="1"/>
</dbReference>
<dbReference type="KEGG" id="lgi:LOTGIDRAFT_68260"/>
<proteinExistence type="inferred from homology"/>
<feature type="non-terminal residue" evidence="5">
    <location>
        <position position="1"/>
    </location>
</feature>
<keyword evidence="3" id="KW-1133">Transmembrane helix</keyword>
<dbReference type="OMA" id="TVFSFTC"/>
<evidence type="ECO:0000256" key="3">
    <source>
        <dbReference type="SAM" id="Phobius"/>
    </source>
</evidence>
<evidence type="ECO:0000256" key="2">
    <source>
        <dbReference type="ARBA" id="ARBA00022703"/>
    </source>
</evidence>
<dbReference type="Proteomes" id="UP000030746">
    <property type="component" value="Unassembled WGS sequence"/>
</dbReference>
<dbReference type="GO" id="GO:0005741">
    <property type="term" value="C:mitochondrial outer membrane"/>
    <property type="evidence" value="ECO:0007669"/>
    <property type="project" value="TreeGrafter"/>
</dbReference>
<evidence type="ECO:0000313" key="5">
    <source>
        <dbReference type="EMBL" id="ESO95301.1"/>
    </source>
</evidence>
<dbReference type="CDD" id="cd06845">
    <property type="entry name" value="Bcl-2_like"/>
    <property type="match status" value="1"/>
</dbReference>
<dbReference type="PANTHER" id="PTHR11256:SF56">
    <property type="entry name" value="BCL-2 BCL-2 HOMOLOGY REGION 1-3 DOMAIN-CONTAINING PROTEIN"/>
    <property type="match status" value="1"/>
</dbReference>
<dbReference type="SMART" id="SM00337">
    <property type="entry name" value="BCL"/>
    <property type="match status" value="1"/>
</dbReference>
<dbReference type="EMBL" id="KB201656">
    <property type="protein sequence ID" value="ESO95301.1"/>
    <property type="molecule type" value="Genomic_DNA"/>
</dbReference>
<organism evidence="5 6">
    <name type="scientific">Lottia gigantea</name>
    <name type="common">Giant owl limpet</name>
    <dbReference type="NCBI Taxonomy" id="225164"/>
    <lineage>
        <taxon>Eukaryota</taxon>
        <taxon>Metazoa</taxon>
        <taxon>Spiralia</taxon>
        <taxon>Lophotrochozoa</taxon>
        <taxon>Mollusca</taxon>
        <taxon>Gastropoda</taxon>
        <taxon>Patellogastropoda</taxon>
        <taxon>Lottioidea</taxon>
        <taxon>Lottiidae</taxon>
        <taxon>Lottia</taxon>
    </lineage>
</organism>
<sequence length="174" mass="19506">LLLTNFIKDRMEEDQIPGTENIEKLIEPDTPIGPPIDPSLEVQIGKALKSIGDELDKDENMHNLIAKVPPRTECKTFMKVAGDIFSDGVINWGRIVALFYFAFRMILKSLNRIPIINATINFVVDYIRDHVASWIIGRGGWEAIVEHFGTPTKQAFIVLGTGILLSAAIYITKR</sequence>
<evidence type="ECO:0000259" key="4">
    <source>
        <dbReference type="SMART" id="SM00337"/>
    </source>
</evidence>
<dbReference type="STRING" id="225164.V4ANS9"/>
<dbReference type="GO" id="GO:0051400">
    <property type="term" value="F:BH domain binding"/>
    <property type="evidence" value="ECO:0007669"/>
    <property type="project" value="TreeGrafter"/>
</dbReference>
<name>V4ANS9_LOTGI</name>
<keyword evidence="3" id="KW-0472">Membrane</keyword>
<dbReference type="GO" id="GO:0001836">
    <property type="term" value="P:release of cytochrome c from mitochondria"/>
    <property type="evidence" value="ECO:0007669"/>
    <property type="project" value="TreeGrafter"/>
</dbReference>
<feature type="transmembrane region" description="Helical" evidence="3">
    <location>
        <begin position="155"/>
        <end position="172"/>
    </location>
</feature>
<dbReference type="InterPro" id="IPR046371">
    <property type="entry name" value="Bcl-2_BH1-3"/>
</dbReference>
<dbReference type="HOGENOM" id="CLU_085401_2_2_1"/>
<keyword evidence="6" id="KW-1185">Reference proteome</keyword>
<keyword evidence="3" id="KW-0812">Transmembrane</keyword>
<dbReference type="GO" id="GO:0008630">
    <property type="term" value="P:intrinsic apoptotic signaling pathway in response to DNA damage"/>
    <property type="evidence" value="ECO:0007669"/>
    <property type="project" value="TreeGrafter"/>
</dbReference>
<keyword evidence="2" id="KW-0053">Apoptosis</keyword>
<dbReference type="OrthoDB" id="6080198at2759"/>
<dbReference type="PANTHER" id="PTHR11256">
    <property type="entry name" value="BCL-2 RELATED"/>
    <property type="match status" value="1"/>
</dbReference>
<feature type="domain" description="Bcl-2 Bcl-2 homology region 1-3" evidence="4">
    <location>
        <begin position="48"/>
        <end position="141"/>
    </location>
</feature>
<dbReference type="InterPro" id="IPR002475">
    <property type="entry name" value="Bcl2-like"/>
</dbReference>
<dbReference type="InterPro" id="IPR026298">
    <property type="entry name" value="Bcl-2_fam"/>
</dbReference>
<reference evidence="5 6" key="1">
    <citation type="journal article" date="2013" name="Nature">
        <title>Insights into bilaterian evolution from three spiralian genomes.</title>
        <authorList>
            <person name="Simakov O."/>
            <person name="Marletaz F."/>
            <person name="Cho S.J."/>
            <person name="Edsinger-Gonzales E."/>
            <person name="Havlak P."/>
            <person name="Hellsten U."/>
            <person name="Kuo D.H."/>
            <person name="Larsson T."/>
            <person name="Lv J."/>
            <person name="Arendt D."/>
            <person name="Savage R."/>
            <person name="Osoegawa K."/>
            <person name="de Jong P."/>
            <person name="Grimwood J."/>
            <person name="Chapman J.A."/>
            <person name="Shapiro H."/>
            <person name="Aerts A."/>
            <person name="Otillar R.P."/>
            <person name="Terry A.Y."/>
            <person name="Boore J.L."/>
            <person name="Grigoriev I.V."/>
            <person name="Lindberg D.R."/>
            <person name="Seaver E.C."/>
            <person name="Weisblat D.A."/>
            <person name="Putnam N.H."/>
            <person name="Rokhsar D.S."/>
        </authorList>
    </citation>
    <scope>NUCLEOTIDE SEQUENCE [LARGE SCALE GENOMIC DNA]</scope>
</reference>
<protein>
    <recommendedName>
        <fullName evidence="4">Bcl-2 Bcl-2 homology region 1-3 domain-containing protein</fullName>
    </recommendedName>
</protein>
<evidence type="ECO:0000313" key="6">
    <source>
        <dbReference type="Proteomes" id="UP000030746"/>
    </source>
</evidence>